<gene>
    <name evidence="2" type="ORF">BpHYR1_051303</name>
</gene>
<dbReference type="Proteomes" id="UP000276133">
    <property type="component" value="Unassembled WGS sequence"/>
</dbReference>
<keyword evidence="1" id="KW-0175">Coiled coil</keyword>
<comment type="caution">
    <text evidence="2">The sequence shown here is derived from an EMBL/GenBank/DDBJ whole genome shotgun (WGS) entry which is preliminary data.</text>
</comment>
<keyword evidence="3" id="KW-1185">Reference proteome</keyword>
<reference evidence="2 3" key="1">
    <citation type="journal article" date="2018" name="Sci. Rep.">
        <title>Genomic signatures of local adaptation to the degree of environmental predictability in rotifers.</title>
        <authorList>
            <person name="Franch-Gras L."/>
            <person name="Hahn C."/>
            <person name="Garcia-Roger E.M."/>
            <person name="Carmona M.J."/>
            <person name="Serra M."/>
            <person name="Gomez A."/>
        </authorList>
    </citation>
    <scope>NUCLEOTIDE SEQUENCE [LARGE SCALE GENOMIC DNA]</scope>
    <source>
        <strain evidence="2">HYR1</strain>
    </source>
</reference>
<feature type="coiled-coil region" evidence="1">
    <location>
        <begin position="129"/>
        <end position="187"/>
    </location>
</feature>
<accession>A0A3M7T1T0</accession>
<name>A0A3M7T1T0_BRAPC</name>
<dbReference type="AlphaFoldDB" id="A0A3M7T1T0"/>
<sequence length="198" mass="23301">MAKIFDLYIRNITVLGGDRRKTSETLEIFINKEVIRQGMDNTLRPVDNLKVPEMCRDHDGTTSIAFCRIERPDRHGEDVKFMNSMTLEGRKLMAKLNDIEFGAAQWSKKTMVDQDGKPIWYHVEKTNYLERTKHSMESQERLIAHIEQEQEGRRVAEARLRQAEDELDKTKKTIRQLEDTVKSLQEKEKKILFISDYL</sequence>
<organism evidence="2 3">
    <name type="scientific">Brachionus plicatilis</name>
    <name type="common">Marine rotifer</name>
    <name type="synonym">Brachionus muelleri</name>
    <dbReference type="NCBI Taxonomy" id="10195"/>
    <lineage>
        <taxon>Eukaryota</taxon>
        <taxon>Metazoa</taxon>
        <taxon>Spiralia</taxon>
        <taxon>Gnathifera</taxon>
        <taxon>Rotifera</taxon>
        <taxon>Eurotatoria</taxon>
        <taxon>Monogononta</taxon>
        <taxon>Pseudotrocha</taxon>
        <taxon>Ploima</taxon>
        <taxon>Brachionidae</taxon>
        <taxon>Brachionus</taxon>
    </lineage>
</organism>
<proteinExistence type="predicted"/>
<dbReference type="OrthoDB" id="10189607at2759"/>
<protein>
    <submittedName>
        <fullName evidence="2">Uncharacterized protein</fullName>
    </submittedName>
</protein>
<evidence type="ECO:0000313" key="2">
    <source>
        <dbReference type="EMBL" id="RNA41790.1"/>
    </source>
</evidence>
<evidence type="ECO:0000313" key="3">
    <source>
        <dbReference type="Proteomes" id="UP000276133"/>
    </source>
</evidence>
<dbReference type="EMBL" id="REGN01000457">
    <property type="protein sequence ID" value="RNA41790.1"/>
    <property type="molecule type" value="Genomic_DNA"/>
</dbReference>
<evidence type="ECO:0000256" key="1">
    <source>
        <dbReference type="SAM" id="Coils"/>
    </source>
</evidence>